<dbReference type="EMBL" id="JAGQHR010000808">
    <property type="protein sequence ID" value="MCA9729704.1"/>
    <property type="molecule type" value="Genomic_DNA"/>
</dbReference>
<dbReference type="AlphaFoldDB" id="A0A956RSH2"/>
<feature type="non-terminal residue" evidence="1">
    <location>
        <position position="1"/>
    </location>
</feature>
<protein>
    <submittedName>
        <fullName evidence="1">Uncharacterized protein</fullName>
    </submittedName>
</protein>
<name>A0A956RSH2_UNCEI</name>
<gene>
    <name evidence="1" type="ORF">KC729_18625</name>
</gene>
<reference evidence="1" key="1">
    <citation type="submission" date="2020-04" db="EMBL/GenBank/DDBJ databases">
        <authorList>
            <person name="Zhang T."/>
        </authorList>
    </citation>
    <scope>NUCLEOTIDE SEQUENCE</scope>
    <source>
        <strain evidence="1">HKST-UBA01</strain>
    </source>
</reference>
<evidence type="ECO:0000313" key="1">
    <source>
        <dbReference type="EMBL" id="MCA9729704.1"/>
    </source>
</evidence>
<accession>A0A956RSH2</accession>
<reference evidence="1" key="2">
    <citation type="journal article" date="2021" name="Microbiome">
        <title>Successional dynamics and alternative stable states in a saline activated sludge microbial community over 9 years.</title>
        <authorList>
            <person name="Wang Y."/>
            <person name="Ye J."/>
            <person name="Ju F."/>
            <person name="Liu L."/>
            <person name="Boyd J.A."/>
            <person name="Deng Y."/>
            <person name="Parks D.H."/>
            <person name="Jiang X."/>
            <person name="Yin X."/>
            <person name="Woodcroft B.J."/>
            <person name="Tyson G.W."/>
            <person name="Hugenholtz P."/>
            <person name="Polz M.F."/>
            <person name="Zhang T."/>
        </authorList>
    </citation>
    <scope>NUCLEOTIDE SEQUENCE</scope>
    <source>
        <strain evidence="1">HKST-UBA01</strain>
    </source>
</reference>
<sequence length="159" mass="17590">NDPVTEAAQAWRGFLEAPGPSTKPAAQDALPMLRRGLVGYFREKGYWPDDATMPSGVVAAFVEAPVPLRQRIRAWRTADPGWAWQARCGGTPERRRLAAAVLYWLCAPESPEPYWGDWSMPTLPVRWRRESRGLLAVPVPEGPGARERLVRSLDSGGGI</sequence>
<dbReference type="Proteomes" id="UP000697710">
    <property type="component" value="Unassembled WGS sequence"/>
</dbReference>
<proteinExistence type="predicted"/>
<comment type="caution">
    <text evidence="1">The sequence shown here is derived from an EMBL/GenBank/DDBJ whole genome shotgun (WGS) entry which is preliminary data.</text>
</comment>
<organism evidence="1 2">
    <name type="scientific">Eiseniibacteriota bacterium</name>
    <dbReference type="NCBI Taxonomy" id="2212470"/>
    <lineage>
        <taxon>Bacteria</taxon>
        <taxon>Candidatus Eiseniibacteriota</taxon>
    </lineage>
</organism>
<evidence type="ECO:0000313" key="2">
    <source>
        <dbReference type="Proteomes" id="UP000697710"/>
    </source>
</evidence>